<dbReference type="Proteomes" id="UP001239111">
    <property type="component" value="Chromosome 3"/>
</dbReference>
<proteinExistence type="predicted"/>
<sequence length="179" mass="20497">MIEGDILYSLIRNLSRLSNFPIDQSGFLHVRNLDTIRESFIMYDHDFSIQYQEDTDLFGSLCDGLNDGQVGKTLAQSLHLMFETYTCGILMVHNSSFGIIYCNRFYFITDSHSCDSRGLSTHDGRSCIIQCKTFQDLINVCRIKFGTGNVVYNLHCVEVGTEYDPVLDEIILSREYTDK</sequence>
<evidence type="ECO:0000313" key="1">
    <source>
        <dbReference type="EMBL" id="KAJ8669197.1"/>
    </source>
</evidence>
<keyword evidence="2" id="KW-1185">Reference proteome</keyword>
<accession>A0ACC2NDG1</accession>
<comment type="caution">
    <text evidence="1">The sequence shown here is derived from an EMBL/GenBank/DDBJ whole genome shotgun (WGS) entry which is preliminary data.</text>
</comment>
<protein>
    <submittedName>
        <fullName evidence="1">Uncharacterized protein</fullName>
    </submittedName>
</protein>
<organism evidence="1 2">
    <name type="scientific">Eretmocerus hayati</name>
    <dbReference type="NCBI Taxonomy" id="131215"/>
    <lineage>
        <taxon>Eukaryota</taxon>
        <taxon>Metazoa</taxon>
        <taxon>Ecdysozoa</taxon>
        <taxon>Arthropoda</taxon>
        <taxon>Hexapoda</taxon>
        <taxon>Insecta</taxon>
        <taxon>Pterygota</taxon>
        <taxon>Neoptera</taxon>
        <taxon>Endopterygota</taxon>
        <taxon>Hymenoptera</taxon>
        <taxon>Apocrita</taxon>
        <taxon>Proctotrupomorpha</taxon>
        <taxon>Chalcidoidea</taxon>
        <taxon>Aphelinidae</taxon>
        <taxon>Aphelininae</taxon>
        <taxon>Eretmocerus</taxon>
    </lineage>
</organism>
<evidence type="ECO:0000313" key="2">
    <source>
        <dbReference type="Proteomes" id="UP001239111"/>
    </source>
</evidence>
<reference evidence="1" key="1">
    <citation type="submission" date="2023-04" db="EMBL/GenBank/DDBJ databases">
        <title>A chromosome-level genome assembly of the parasitoid wasp Eretmocerus hayati.</title>
        <authorList>
            <person name="Zhong Y."/>
            <person name="Liu S."/>
            <person name="Liu Y."/>
        </authorList>
    </citation>
    <scope>NUCLEOTIDE SEQUENCE</scope>
    <source>
        <strain evidence="1">ZJU_SS_LIU_2023</strain>
    </source>
</reference>
<name>A0ACC2NDG1_9HYME</name>
<dbReference type="EMBL" id="CM056743">
    <property type="protein sequence ID" value="KAJ8669197.1"/>
    <property type="molecule type" value="Genomic_DNA"/>
</dbReference>
<gene>
    <name evidence="1" type="ORF">QAD02_000456</name>
</gene>